<evidence type="ECO:0000259" key="4">
    <source>
        <dbReference type="Pfam" id="PF13193"/>
    </source>
</evidence>
<keyword evidence="2 5" id="KW-0436">Ligase</keyword>
<dbReference type="Pfam" id="PF00501">
    <property type="entry name" value="AMP-binding"/>
    <property type="match status" value="1"/>
</dbReference>
<reference evidence="5 6" key="1">
    <citation type="submission" date="2020-08" db="EMBL/GenBank/DDBJ databases">
        <title>A Genomic Blueprint of the Chicken Gut Microbiome.</title>
        <authorList>
            <person name="Gilroy R."/>
            <person name="Ravi A."/>
            <person name="Getino M."/>
            <person name="Pursley I."/>
            <person name="Horton D.L."/>
            <person name="Alikhan N.-F."/>
            <person name="Baker D."/>
            <person name="Gharbi K."/>
            <person name="Hall N."/>
            <person name="Watson M."/>
            <person name="Adriaenssens E.M."/>
            <person name="Foster-Nyarko E."/>
            <person name="Jarju S."/>
            <person name="Secka A."/>
            <person name="Antonio M."/>
            <person name="Oren A."/>
            <person name="Chaudhuri R."/>
            <person name="La Ragione R.M."/>
            <person name="Hildebrand F."/>
            <person name="Pallen M.J."/>
        </authorList>
    </citation>
    <scope>NUCLEOTIDE SEQUENCE [LARGE SCALE GENOMIC DNA]</scope>
    <source>
        <strain evidence="5 6">Sa3CVN1</strain>
    </source>
</reference>
<dbReference type="InterPro" id="IPR025110">
    <property type="entry name" value="AMP-bd_C"/>
</dbReference>
<dbReference type="InterPro" id="IPR042099">
    <property type="entry name" value="ANL_N_sf"/>
</dbReference>
<name>A0ABR8PY10_9CLOT</name>
<dbReference type="PANTHER" id="PTHR43201">
    <property type="entry name" value="ACYL-COA SYNTHETASE"/>
    <property type="match status" value="1"/>
</dbReference>
<protein>
    <submittedName>
        <fullName evidence="5">Acyl--CoA ligase</fullName>
    </submittedName>
</protein>
<sequence length="499" mass="56850">MDLVHYTEQKCRVLSDILFLQAKMQPNECIAIWKQKNYTYQEIYRVASGLSMKIEEKVGRKKRVGLITSKSIDYLIGYFAIIMAGGQVVPFDQELTAEEISREMEYCNIELLIYNDYFKYKDIIQVAKSIYLTEVSYELYEKKSLNYKYNTSDINPDKVALFLHTSGSIDKPKRVMLTHRNIIENAKAHVIHMKLAPKDKVLITLPMHFGYCNTAQMIAHLLLGGTLIILDGIFSPHKLLNYIEKYRINVFTAVPTILSQVLAFKARDKYDLTSVKQITFGGAPIAVEKLEMLSELFKDAALCQTYGLTEAGPRVTGVIPQVNKKIDNSVGSALPNVKLIIIKEDGTKAKPFEIGEIHVKSPGIMKGYYERGEETLQVIKDGWLSTGDLGYVNNLGELFLNGRIKNIIIRGGINIYPEEIETYLMKYEKVKQIIVEGKPHEILGEVPNARVVVTDNSITTKDLERFARKGLAKYKIPSFEIVEELEYTYNKKIKRKTSK</sequence>
<dbReference type="InterPro" id="IPR045851">
    <property type="entry name" value="AMP-bd_C_sf"/>
</dbReference>
<dbReference type="Pfam" id="PF13193">
    <property type="entry name" value="AMP-binding_C"/>
    <property type="match status" value="1"/>
</dbReference>
<comment type="caution">
    <text evidence="5">The sequence shown here is derived from an EMBL/GenBank/DDBJ whole genome shotgun (WGS) entry which is preliminary data.</text>
</comment>
<feature type="domain" description="AMP-binding enzyme C-terminal" evidence="4">
    <location>
        <begin position="419"/>
        <end position="492"/>
    </location>
</feature>
<evidence type="ECO:0000313" key="6">
    <source>
        <dbReference type="Proteomes" id="UP000627781"/>
    </source>
</evidence>
<evidence type="ECO:0000259" key="3">
    <source>
        <dbReference type="Pfam" id="PF00501"/>
    </source>
</evidence>
<dbReference type="Gene3D" id="3.40.50.12780">
    <property type="entry name" value="N-terminal domain of ligase-like"/>
    <property type="match status" value="1"/>
</dbReference>
<dbReference type="Gene3D" id="3.30.300.30">
    <property type="match status" value="1"/>
</dbReference>
<organism evidence="5 6">
    <name type="scientific">Clostridium cibarium</name>
    <dbReference type="NCBI Taxonomy" id="2762247"/>
    <lineage>
        <taxon>Bacteria</taxon>
        <taxon>Bacillati</taxon>
        <taxon>Bacillota</taxon>
        <taxon>Clostridia</taxon>
        <taxon>Eubacteriales</taxon>
        <taxon>Clostridiaceae</taxon>
        <taxon>Clostridium</taxon>
    </lineage>
</organism>
<dbReference type="EMBL" id="JACSRA010000034">
    <property type="protein sequence ID" value="MBD7913062.1"/>
    <property type="molecule type" value="Genomic_DNA"/>
</dbReference>
<evidence type="ECO:0000256" key="1">
    <source>
        <dbReference type="ARBA" id="ARBA00006432"/>
    </source>
</evidence>
<dbReference type="InterPro" id="IPR000873">
    <property type="entry name" value="AMP-dep_synth/lig_dom"/>
</dbReference>
<comment type="similarity">
    <text evidence="1">Belongs to the ATP-dependent AMP-binding enzyme family.</text>
</comment>
<accession>A0ABR8PY10</accession>
<dbReference type="SUPFAM" id="SSF56801">
    <property type="entry name" value="Acetyl-CoA synthetase-like"/>
    <property type="match status" value="1"/>
</dbReference>
<dbReference type="Proteomes" id="UP000627781">
    <property type="component" value="Unassembled WGS sequence"/>
</dbReference>
<keyword evidence="6" id="KW-1185">Reference proteome</keyword>
<proteinExistence type="inferred from homology"/>
<dbReference type="RefSeq" id="WP_191769975.1">
    <property type="nucleotide sequence ID" value="NZ_JACSRA010000034.1"/>
</dbReference>
<dbReference type="GO" id="GO:0016874">
    <property type="term" value="F:ligase activity"/>
    <property type="evidence" value="ECO:0007669"/>
    <property type="project" value="UniProtKB-KW"/>
</dbReference>
<evidence type="ECO:0000256" key="2">
    <source>
        <dbReference type="ARBA" id="ARBA00022598"/>
    </source>
</evidence>
<gene>
    <name evidence="5" type="ORF">H9661_17045</name>
</gene>
<dbReference type="PANTHER" id="PTHR43201:SF5">
    <property type="entry name" value="MEDIUM-CHAIN ACYL-COA LIGASE ACSF2, MITOCHONDRIAL"/>
    <property type="match status" value="1"/>
</dbReference>
<feature type="domain" description="AMP-dependent synthetase/ligase" evidence="3">
    <location>
        <begin position="21"/>
        <end position="369"/>
    </location>
</feature>
<evidence type="ECO:0000313" key="5">
    <source>
        <dbReference type="EMBL" id="MBD7913062.1"/>
    </source>
</evidence>